<dbReference type="InParanoid" id="A4F316"/>
<organism evidence="3 4">
    <name type="scientific">Caenorhabditis elegans</name>
    <dbReference type="NCBI Taxonomy" id="6239"/>
    <lineage>
        <taxon>Eukaryota</taxon>
        <taxon>Metazoa</taxon>
        <taxon>Ecdysozoa</taxon>
        <taxon>Nematoda</taxon>
        <taxon>Chromadorea</taxon>
        <taxon>Rhabditida</taxon>
        <taxon>Rhabditina</taxon>
        <taxon>Rhabditomorpha</taxon>
        <taxon>Rhabditoidea</taxon>
        <taxon>Rhabditidae</taxon>
        <taxon>Peloderinae</taxon>
        <taxon>Caenorhabditis</taxon>
    </lineage>
</organism>
<accession>A4F316</accession>
<dbReference type="Gene3D" id="3.10.100.10">
    <property type="entry name" value="Mannose-Binding Protein A, subunit A"/>
    <property type="match status" value="1"/>
</dbReference>
<dbReference type="FunCoup" id="A4F316">
    <property type="interactions" value="11"/>
</dbReference>
<dbReference type="WormBase" id="F38A1.14">
    <property type="protein sequence ID" value="CE43684"/>
    <property type="gene ID" value="WBGene00009526"/>
    <property type="gene designation" value="clec-169"/>
</dbReference>
<dbReference type="EMBL" id="BX284604">
    <property type="protein sequence ID" value="CCD63958.1"/>
    <property type="molecule type" value="Genomic_DNA"/>
</dbReference>
<dbReference type="Bgee" id="WBGene00009526">
    <property type="expression patterns" value="Expressed in larva and 1 other cell type or tissue"/>
</dbReference>
<protein>
    <submittedName>
        <fullName evidence="3">C-type lectin domain-containing protein</fullName>
    </submittedName>
</protein>
<evidence type="ECO:0000256" key="1">
    <source>
        <dbReference type="SAM" id="SignalP"/>
    </source>
</evidence>
<dbReference type="HOGENOM" id="CLU_046757_0_0_1"/>
<dbReference type="OMA" id="WAANSIF"/>
<dbReference type="AlphaFoldDB" id="A4F316"/>
<dbReference type="InterPro" id="IPR055578">
    <property type="entry name" value="DUF7154"/>
</dbReference>
<dbReference type="InterPro" id="IPR016186">
    <property type="entry name" value="C-type_lectin-like/link_sf"/>
</dbReference>
<dbReference type="CTD" id="3565430"/>
<name>A4F316_CAEEL</name>
<sequence length="464" mass="52451">MLLQLFLLVFFASYAKSECMVNSDKEFEGSCFTFYSQQLNFTDARNWCHNKNPAGPSYLAYVPDQITANFLATRASHEYGLGFGRFWIGLSRNSSTSPYAWDNGKPVTYTNFGTTELDQNYIFEDMGTSRWGSYKNSSLTWFVCSYAATPAPTISPEDNSCKPGKKVTLLFAYSNDFDSATVRSTWYQGFLTFTDDYAGYAIVRFDVNTGQEGIAYFTDLDNATSYVFSHLPDSNLRFGDNTTGSDSLEIIEKFYNNNSKQYSVCGSRCVILEKRYSNRLDISKTVSTVRKHYGMVHAFSSVDPSGGTQSKAIYNLTSKTNGVCNFGKDSKFADFTEEYQFFSAPYPMYCANPVVSGQNTAVLPSMNVNTECFLYWTLVTVQDHGPPDSFQSFDLKWSNEKSGGDDWYISSKSLFGVHGDQSYYFDLGSYSMQLQYNYTSAVEQTIQVRVYMNSAPKDWLPYCD</sequence>
<evidence type="ECO:0000313" key="5">
    <source>
        <dbReference type="WormBase" id="F38A1.14"/>
    </source>
</evidence>
<dbReference type="SMR" id="A4F316"/>
<dbReference type="RefSeq" id="NP_001023187.2">
    <property type="nucleotide sequence ID" value="NM_001028016.4"/>
</dbReference>
<dbReference type="InterPro" id="IPR016187">
    <property type="entry name" value="CTDL_fold"/>
</dbReference>
<dbReference type="SUPFAM" id="SSF56436">
    <property type="entry name" value="C-type lectin-like"/>
    <property type="match status" value="1"/>
</dbReference>
<dbReference type="PROSITE" id="PS50041">
    <property type="entry name" value="C_TYPE_LECTIN_2"/>
    <property type="match status" value="1"/>
</dbReference>
<keyword evidence="1" id="KW-0732">Signal</keyword>
<dbReference type="eggNOG" id="KOG4297">
    <property type="taxonomic scope" value="Eukaryota"/>
</dbReference>
<dbReference type="STRING" id="6239.F38A1.14.1"/>
<keyword evidence="4" id="KW-1185">Reference proteome</keyword>
<dbReference type="Pfam" id="PF23673">
    <property type="entry name" value="DUF7154"/>
    <property type="match status" value="1"/>
</dbReference>
<evidence type="ECO:0000259" key="2">
    <source>
        <dbReference type="PROSITE" id="PS50041"/>
    </source>
</evidence>
<dbReference type="PaxDb" id="6239-F38A1.14"/>
<dbReference type="GeneID" id="3565430"/>
<dbReference type="CDD" id="cd00037">
    <property type="entry name" value="CLECT"/>
    <property type="match status" value="1"/>
</dbReference>
<dbReference type="PANTHER" id="PTHR23062">
    <property type="entry name" value="HYPOTHETICAL PROTEIN C.ELEGANS"/>
    <property type="match status" value="1"/>
</dbReference>
<proteinExistence type="predicted"/>
<dbReference type="AGR" id="WB:WBGene00009526"/>
<feature type="signal peptide" evidence="1">
    <location>
        <begin position="1"/>
        <end position="17"/>
    </location>
</feature>
<dbReference type="Proteomes" id="UP000001940">
    <property type="component" value="Chromosome IV"/>
</dbReference>
<dbReference type="SMART" id="SM00034">
    <property type="entry name" value="CLECT"/>
    <property type="match status" value="1"/>
</dbReference>
<dbReference type="OrthoDB" id="441660at2759"/>
<dbReference type="Pfam" id="PF00059">
    <property type="entry name" value="Lectin_C"/>
    <property type="match status" value="1"/>
</dbReference>
<dbReference type="InterPro" id="IPR001304">
    <property type="entry name" value="C-type_lectin-like"/>
</dbReference>
<dbReference type="KEGG" id="cel:CELE_F38A1.14"/>
<dbReference type="UCSC" id="F38A1.14">
    <property type="organism name" value="c. elegans"/>
</dbReference>
<reference evidence="3 4" key="1">
    <citation type="journal article" date="1998" name="Science">
        <title>Genome sequence of the nematode C. elegans: a platform for investigating biology.</title>
        <authorList>
            <consortium name="The C. elegans sequencing consortium"/>
            <person name="Sulson J.E."/>
            <person name="Waterston R."/>
        </authorList>
    </citation>
    <scope>NUCLEOTIDE SEQUENCE [LARGE SCALE GENOMIC DNA]</scope>
    <source>
        <strain evidence="3 4">Bristol N2</strain>
    </source>
</reference>
<feature type="domain" description="C-type lectin" evidence="2">
    <location>
        <begin position="27"/>
        <end position="145"/>
    </location>
</feature>
<dbReference type="PANTHER" id="PTHR23062:SF3">
    <property type="entry name" value="ANF_RECEPTOR DOMAIN-CONTAINING PROTEIN-RELATED"/>
    <property type="match status" value="1"/>
</dbReference>
<dbReference type="PhylomeDB" id="A4F316"/>
<gene>
    <name evidence="3 5" type="primary">clec-169</name>
    <name evidence="3" type="ORF">CELE_F38A1.14</name>
    <name evidence="5" type="ORF">F38A1.14</name>
</gene>
<evidence type="ECO:0000313" key="4">
    <source>
        <dbReference type="Proteomes" id="UP000001940"/>
    </source>
</evidence>
<evidence type="ECO:0000313" key="3">
    <source>
        <dbReference type="EMBL" id="CCD63958.1"/>
    </source>
</evidence>
<feature type="chain" id="PRO_5002667567" evidence="1">
    <location>
        <begin position="18"/>
        <end position="464"/>
    </location>
</feature>